<gene>
    <name evidence="1" type="ORF">FS935_21025</name>
</gene>
<dbReference type="GO" id="GO:0016740">
    <property type="term" value="F:transferase activity"/>
    <property type="evidence" value="ECO:0007669"/>
    <property type="project" value="UniProtKB-KW"/>
</dbReference>
<sequence length="385" mass="43940">MMMNKPIKYIAFYSDNVHDGQNRIATLSATNKIDYICTAITRNNYEVEIVSPSWTKNSSGFYKGDVKRITDSITLKTFATFGGESKIKRIFKYLFSLIQLFFYLLISTEKDEPIIVYHSVILSLPIRTAKLFKKFKIILEVEEIYQDAQNLSGFMKKNEYKAFASGDKYLFSTELLNQKINKTNKPQSIIYGTYQVEKDREASFEDDKIHVVYAGTFDPIKGGALAAIDAAKYLTKDYHIHIIGFGSIEQIKSIEDKVAEVSLISDAIVSYHGLLKGEDYIQFIQKCQIGLSTQIPGAKYNETSFPSKILSYMANGLKVVSIRIKAIEYSSIGSQIYYYQQQDPKEIANKIISIDFSSSYDSRKLIKSLDENFLKEIKLLLKTKE</sequence>
<dbReference type="Proteomes" id="UP000321363">
    <property type="component" value="Unassembled WGS sequence"/>
</dbReference>
<dbReference type="SUPFAM" id="SSF53756">
    <property type="entry name" value="UDP-Glycosyltransferase/glycogen phosphorylase"/>
    <property type="match status" value="1"/>
</dbReference>
<dbReference type="Gene3D" id="3.40.50.2000">
    <property type="entry name" value="Glycogen Phosphorylase B"/>
    <property type="match status" value="1"/>
</dbReference>
<dbReference type="Pfam" id="PF13692">
    <property type="entry name" value="Glyco_trans_1_4"/>
    <property type="match status" value="1"/>
</dbReference>
<evidence type="ECO:0000313" key="2">
    <source>
        <dbReference type="Proteomes" id="UP000321363"/>
    </source>
</evidence>
<accession>A0A5C6VB93</accession>
<keyword evidence="2" id="KW-1185">Reference proteome</keyword>
<reference evidence="1 2" key="1">
    <citation type="journal article" date="2005" name="Int. J. Syst. Evol. Microbiol.">
        <title>Bacillus litoralis sp. nov., isolated from a tidal flat of the Yellow Sea in Korea.</title>
        <authorList>
            <person name="Yoon J.H."/>
            <person name="Oh T.K."/>
        </authorList>
    </citation>
    <scope>NUCLEOTIDE SEQUENCE [LARGE SCALE GENOMIC DNA]</scope>
    <source>
        <strain evidence="1 2">SW-211</strain>
    </source>
</reference>
<dbReference type="AlphaFoldDB" id="A0A5C6VB93"/>
<evidence type="ECO:0000313" key="1">
    <source>
        <dbReference type="EMBL" id="TXC82184.1"/>
    </source>
</evidence>
<name>A0A5C6VB93_9BACI</name>
<protein>
    <submittedName>
        <fullName evidence="1">Glycosyltransferase family 4 protein</fullName>
    </submittedName>
</protein>
<dbReference type="EMBL" id="VOQF01000021">
    <property type="protein sequence ID" value="TXC82184.1"/>
    <property type="molecule type" value="Genomic_DNA"/>
</dbReference>
<proteinExistence type="predicted"/>
<comment type="caution">
    <text evidence="1">The sequence shown here is derived from an EMBL/GenBank/DDBJ whole genome shotgun (WGS) entry which is preliminary data.</text>
</comment>
<organism evidence="1 2">
    <name type="scientific">Metabacillus litoralis</name>
    <dbReference type="NCBI Taxonomy" id="152268"/>
    <lineage>
        <taxon>Bacteria</taxon>
        <taxon>Bacillati</taxon>
        <taxon>Bacillota</taxon>
        <taxon>Bacilli</taxon>
        <taxon>Bacillales</taxon>
        <taxon>Bacillaceae</taxon>
        <taxon>Metabacillus</taxon>
    </lineage>
</organism>
<keyword evidence="1" id="KW-0808">Transferase</keyword>